<dbReference type="Proteomes" id="UP000255326">
    <property type="component" value="Unassembled WGS sequence"/>
</dbReference>
<dbReference type="InterPro" id="IPR006083">
    <property type="entry name" value="PRK/URK"/>
</dbReference>
<dbReference type="AlphaFoldDB" id="A0A370FZZ0"/>
<dbReference type="Pfam" id="PF00485">
    <property type="entry name" value="PRK"/>
    <property type="match status" value="1"/>
</dbReference>
<dbReference type="RefSeq" id="WP_114747170.1">
    <property type="nucleotide sequence ID" value="NZ_QQAY01000022.1"/>
</dbReference>
<dbReference type="GO" id="GO:0016301">
    <property type="term" value="F:kinase activity"/>
    <property type="evidence" value="ECO:0007669"/>
    <property type="project" value="UniProtKB-KW"/>
</dbReference>
<dbReference type="GO" id="GO:0005524">
    <property type="term" value="F:ATP binding"/>
    <property type="evidence" value="ECO:0007669"/>
    <property type="project" value="InterPro"/>
</dbReference>
<dbReference type="Gene3D" id="3.40.50.300">
    <property type="entry name" value="P-loop containing nucleotide triphosphate hydrolases"/>
    <property type="match status" value="1"/>
</dbReference>
<keyword evidence="2" id="KW-0418">Kinase</keyword>
<comment type="caution">
    <text evidence="2">The sequence shown here is derived from an EMBL/GenBank/DDBJ whole genome shotgun (WGS) entry which is preliminary data.</text>
</comment>
<accession>A0A370FZZ0</accession>
<dbReference type="OrthoDB" id="2388275at2"/>
<organism evidence="2 3">
    <name type="scientific">Falsibacillus pallidus</name>
    <dbReference type="NCBI Taxonomy" id="493781"/>
    <lineage>
        <taxon>Bacteria</taxon>
        <taxon>Bacillati</taxon>
        <taxon>Bacillota</taxon>
        <taxon>Bacilli</taxon>
        <taxon>Bacillales</taxon>
        <taxon>Bacillaceae</taxon>
        <taxon>Falsibacillus</taxon>
    </lineage>
</organism>
<evidence type="ECO:0000259" key="1">
    <source>
        <dbReference type="Pfam" id="PF00485"/>
    </source>
</evidence>
<reference evidence="2 3" key="1">
    <citation type="submission" date="2018-07" db="EMBL/GenBank/DDBJ databases">
        <title>Genomic Encyclopedia of Type Strains, Phase IV (KMG-IV): sequencing the most valuable type-strain genomes for metagenomic binning, comparative biology and taxonomic classification.</title>
        <authorList>
            <person name="Goeker M."/>
        </authorList>
    </citation>
    <scope>NUCLEOTIDE SEQUENCE [LARGE SCALE GENOMIC DNA]</scope>
    <source>
        <strain evidence="2 3">DSM 25281</strain>
    </source>
</reference>
<dbReference type="EMBL" id="QQAY01000022">
    <property type="protein sequence ID" value="RDI37227.1"/>
    <property type="molecule type" value="Genomic_DNA"/>
</dbReference>
<sequence length="217" mass="25113">MDQILEKTVDWIRKQDRRIVIGISGHGASGKTTFAGKLLTLLGENDVNYINTDPYIVDSGVRKHAEIDYEYEGEKHNFKMTACHPAAHNSLALKRDIRMIRDGLDLYTIGTHYMESTLISSAKNATIVEGMTTAFVDPELFDLKIYLYTDGETEIKRRGIRDVAERGADIEYLVHSHNERRIQYEVFMHPYHQNFDVIIRNSDGDFEIERWEFPINE</sequence>
<dbReference type="InterPro" id="IPR027417">
    <property type="entry name" value="P-loop_NTPase"/>
</dbReference>
<gene>
    <name evidence="2" type="ORF">DFR59_12217</name>
</gene>
<dbReference type="PANTHER" id="PTHR10285">
    <property type="entry name" value="URIDINE KINASE"/>
    <property type="match status" value="1"/>
</dbReference>
<dbReference type="PRINTS" id="PR00988">
    <property type="entry name" value="URIDINKINASE"/>
</dbReference>
<evidence type="ECO:0000313" key="3">
    <source>
        <dbReference type="Proteomes" id="UP000255326"/>
    </source>
</evidence>
<keyword evidence="2" id="KW-0808">Transferase</keyword>
<proteinExistence type="predicted"/>
<evidence type="ECO:0000313" key="2">
    <source>
        <dbReference type="EMBL" id="RDI37227.1"/>
    </source>
</evidence>
<protein>
    <submittedName>
        <fullName evidence="2">Uridine kinase</fullName>
    </submittedName>
</protein>
<keyword evidence="3" id="KW-1185">Reference proteome</keyword>
<dbReference type="SUPFAM" id="SSF52540">
    <property type="entry name" value="P-loop containing nucleoside triphosphate hydrolases"/>
    <property type="match status" value="1"/>
</dbReference>
<feature type="domain" description="Phosphoribulokinase/uridine kinase" evidence="1">
    <location>
        <begin position="20"/>
        <end position="200"/>
    </location>
</feature>
<name>A0A370FZZ0_9BACI</name>